<name>A0A975F2W1_9SPIR</name>
<dbReference type="CDD" id="cd13669">
    <property type="entry name" value="PBP2_TRAP_TM0322_like"/>
    <property type="match status" value="1"/>
</dbReference>
<accession>A0A975F2W1</accession>
<dbReference type="PIRSF" id="PIRSF006470">
    <property type="entry name" value="DctB"/>
    <property type="match status" value="1"/>
</dbReference>
<evidence type="ECO:0000256" key="1">
    <source>
        <dbReference type="ARBA" id="ARBA00022729"/>
    </source>
</evidence>
<dbReference type="AlphaFoldDB" id="A0A975F2W1"/>
<organism evidence="3 4">
    <name type="scientific">Treponema parvum</name>
    <dbReference type="NCBI Taxonomy" id="138851"/>
    <lineage>
        <taxon>Bacteria</taxon>
        <taxon>Pseudomonadati</taxon>
        <taxon>Spirochaetota</taxon>
        <taxon>Spirochaetia</taxon>
        <taxon>Spirochaetales</taxon>
        <taxon>Treponemataceae</taxon>
        <taxon>Treponema</taxon>
    </lineage>
</organism>
<dbReference type="InterPro" id="IPR018389">
    <property type="entry name" value="DctP_fam"/>
</dbReference>
<dbReference type="Gene3D" id="3.40.190.170">
    <property type="entry name" value="Bacterial extracellular solute-binding protein, family 7"/>
    <property type="match status" value="1"/>
</dbReference>
<keyword evidence="1 2" id="KW-0732">Signal</keyword>
<dbReference type="InterPro" id="IPR038404">
    <property type="entry name" value="TRAP_DctP_sf"/>
</dbReference>
<evidence type="ECO:0000256" key="2">
    <source>
        <dbReference type="SAM" id="SignalP"/>
    </source>
</evidence>
<evidence type="ECO:0000313" key="3">
    <source>
        <dbReference type="EMBL" id="QTQ13371.1"/>
    </source>
</evidence>
<dbReference type="KEGG" id="tpav:HRQ91_02270"/>
<dbReference type="RefSeq" id="WP_210120068.1">
    <property type="nucleotide sequence ID" value="NZ_CP054142.1"/>
</dbReference>
<feature type="signal peptide" evidence="2">
    <location>
        <begin position="1"/>
        <end position="19"/>
    </location>
</feature>
<proteinExistence type="predicted"/>
<protein>
    <submittedName>
        <fullName evidence="3">TRAP transporter substrate-binding protein DctP</fullName>
    </submittedName>
</protein>
<evidence type="ECO:0000313" key="4">
    <source>
        <dbReference type="Proteomes" id="UP000671908"/>
    </source>
</evidence>
<dbReference type="GO" id="GO:0055085">
    <property type="term" value="P:transmembrane transport"/>
    <property type="evidence" value="ECO:0007669"/>
    <property type="project" value="InterPro"/>
</dbReference>
<dbReference type="Pfam" id="PF03480">
    <property type="entry name" value="DctP"/>
    <property type="match status" value="1"/>
</dbReference>
<gene>
    <name evidence="3" type="primary">dctP</name>
    <name evidence="3" type="ORF">HRQ91_02270</name>
</gene>
<dbReference type="GO" id="GO:0030288">
    <property type="term" value="C:outer membrane-bounded periplasmic space"/>
    <property type="evidence" value="ECO:0007669"/>
    <property type="project" value="InterPro"/>
</dbReference>
<reference evidence="3 4" key="1">
    <citation type="journal article" date="2021" name="Microbiol. Resour. Announc.">
        <title>Complete Genome Sequences of Three Human Oral Treponema parvum Isolates.</title>
        <authorList>
            <person name="Zeng H."/>
            <person name="Watt R.M."/>
        </authorList>
    </citation>
    <scope>NUCLEOTIDE SEQUENCE [LARGE SCALE GENOMIC DNA]</scope>
    <source>
        <strain evidence="3 4">ATCC 700770</strain>
    </source>
</reference>
<dbReference type="EMBL" id="CP054142">
    <property type="protein sequence ID" value="QTQ13371.1"/>
    <property type="molecule type" value="Genomic_DNA"/>
</dbReference>
<dbReference type="InterPro" id="IPR004682">
    <property type="entry name" value="TRAP_DctP"/>
</dbReference>
<dbReference type="PANTHER" id="PTHR33376:SF3">
    <property type="entry name" value="C4-DICARBOXYLATE-BINDING PROTEIN"/>
    <property type="match status" value="1"/>
</dbReference>
<keyword evidence="4" id="KW-1185">Reference proteome</keyword>
<dbReference type="Proteomes" id="UP000671908">
    <property type="component" value="Chromosome"/>
</dbReference>
<dbReference type="NCBIfam" id="NF037995">
    <property type="entry name" value="TRAP_S1"/>
    <property type="match status" value="1"/>
</dbReference>
<dbReference type="PANTHER" id="PTHR33376">
    <property type="match status" value="1"/>
</dbReference>
<sequence length="331" mass="36546">MKKMFTVVMMIAAMAAVNAAGSKDKATGGKASYVLKLSYVQNEEDPLTKGLYKLAESIKTATKGDFEIQVFPSGLLGDTADVVEQVKTGSNIGLLTDAGRFSGNLIEIGILDAPYLFDTYEEGNKIVQSDLFKSWTDRLQKDGYRVCSFNWYQGARNFITNKPIKSMADLKGLKIRTGSSPVWQATVDAFGCKPTSLAQGEVYSAIQQKVVDGAEQQDMATYGLKLYEVTKYITRTQHFQLMTGLVVSESWFQKLPESYRKLLIEESIKAGEYASNLTMQNIKRADAEMVKAGTVINEIDLAEFKAAGNKVYAKFSGFADIKKQIDKIIGK</sequence>
<feature type="chain" id="PRO_5036695320" evidence="2">
    <location>
        <begin position="20"/>
        <end position="331"/>
    </location>
</feature>
<dbReference type="NCBIfam" id="TIGR00787">
    <property type="entry name" value="dctP"/>
    <property type="match status" value="1"/>
</dbReference>